<dbReference type="AlphaFoldDB" id="A5ZXG8"/>
<organism evidence="1 2">
    <name type="scientific">Blautia obeum ATCC 29174</name>
    <dbReference type="NCBI Taxonomy" id="411459"/>
    <lineage>
        <taxon>Bacteria</taxon>
        <taxon>Bacillati</taxon>
        <taxon>Bacillota</taxon>
        <taxon>Clostridia</taxon>
        <taxon>Lachnospirales</taxon>
        <taxon>Lachnospiraceae</taxon>
        <taxon>Blautia</taxon>
    </lineage>
</organism>
<accession>A5ZXG8</accession>
<proteinExistence type="predicted"/>
<name>A5ZXG8_9FIRM</name>
<evidence type="ECO:0000313" key="1">
    <source>
        <dbReference type="EMBL" id="EDM85685.1"/>
    </source>
</evidence>
<reference evidence="1 2" key="2">
    <citation type="submission" date="2007-04" db="EMBL/GenBank/DDBJ databases">
        <title>Draft genome sequence of Ruminococcus obeum (ATCC 29174).</title>
        <authorList>
            <person name="Sudarsanam P."/>
            <person name="Ley R."/>
            <person name="Guruge J."/>
            <person name="Turnbaugh P.J."/>
            <person name="Mahowald M."/>
            <person name="Liep D."/>
            <person name="Gordon J."/>
        </authorList>
    </citation>
    <scope>NUCLEOTIDE SEQUENCE [LARGE SCALE GENOMIC DNA]</scope>
    <source>
        <strain evidence="1 2">ATCC 29174</strain>
    </source>
</reference>
<protein>
    <submittedName>
        <fullName evidence="1">Uncharacterized protein</fullName>
    </submittedName>
</protein>
<dbReference type="Proteomes" id="UP000006002">
    <property type="component" value="Unassembled WGS sequence"/>
</dbReference>
<dbReference type="HOGENOM" id="CLU_3380801_0_0_9"/>
<evidence type="ECO:0000313" key="2">
    <source>
        <dbReference type="Proteomes" id="UP000006002"/>
    </source>
</evidence>
<dbReference type="EMBL" id="AAVO02000025">
    <property type="protein sequence ID" value="EDM85685.1"/>
    <property type="molecule type" value="Genomic_DNA"/>
</dbReference>
<reference evidence="1 2" key="1">
    <citation type="submission" date="2007-03" db="EMBL/GenBank/DDBJ databases">
        <authorList>
            <person name="Fulton L."/>
            <person name="Clifton S."/>
            <person name="Fulton B."/>
            <person name="Xu J."/>
            <person name="Minx P."/>
            <person name="Pepin K.H."/>
            <person name="Johnson M."/>
            <person name="Thiruvilangam P."/>
            <person name="Bhonagiri V."/>
            <person name="Nash W.E."/>
            <person name="Mardis E.R."/>
            <person name="Wilson R.K."/>
        </authorList>
    </citation>
    <scope>NUCLEOTIDE SEQUENCE [LARGE SCALE GENOMIC DNA]</scope>
    <source>
        <strain evidence="1 2">ATCC 29174</strain>
    </source>
</reference>
<sequence length="33" mass="4029">MKVKISAVFKRTDFKTRQKAAFFDKIRFYKDLT</sequence>
<gene>
    <name evidence="1" type="ORF">RUMOBE_03721</name>
</gene>
<comment type="caution">
    <text evidence="1">The sequence shown here is derived from an EMBL/GenBank/DDBJ whole genome shotgun (WGS) entry which is preliminary data.</text>
</comment>